<evidence type="ECO:0000313" key="2">
    <source>
        <dbReference type="EMBL" id="RGR69003.1"/>
    </source>
</evidence>
<proteinExistence type="predicted"/>
<accession>A0A3R5ZEU6</accession>
<dbReference type="Proteomes" id="UP000285820">
    <property type="component" value="Unassembled WGS sequence"/>
</dbReference>
<dbReference type="RefSeq" id="WP_118108821.1">
    <property type="nucleotide sequence ID" value="NZ_QRTF01000001.1"/>
</dbReference>
<dbReference type="EMBL" id="QRUN01000007">
    <property type="protein sequence ID" value="RGR69003.1"/>
    <property type="molecule type" value="Genomic_DNA"/>
</dbReference>
<dbReference type="AlphaFoldDB" id="A0A3R5ZEU6"/>
<dbReference type="EMBL" id="QRTF01000001">
    <property type="protein sequence ID" value="RGQ55978.1"/>
    <property type="molecule type" value="Genomic_DNA"/>
</dbReference>
<name>A0A3R5ZEU6_9FIRM</name>
<evidence type="ECO:0000313" key="1">
    <source>
        <dbReference type="EMBL" id="RGQ55978.1"/>
    </source>
</evidence>
<gene>
    <name evidence="2" type="ORF">DWY29_07155</name>
    <name evidence="1" type="ORF">DWY96_01335</name>
</gene>
<reference evidence="3 4" key="1">
    <citation type="submission" date="2018-08" db="EMBL/GenBank/DDBJ databases">
        <title>A genome reference for cultivated species of the human gut microbiota.</title>
        <authorList>
            <person name="Zou Y."/>
            <person name="Xue W."/>
            <person name="Luo G."/>
        </authorList>
    </citation>
    <scope>NUCLEOTIDE SEQUENCE [LARGE SCALE GENOMIC DNA]</scope>
    <source>
        <strain evidence="2 4">AF24-4</strain>
        <strain evidence="1 3">AF28-15</strain>
    </source>
</reference>
<comment type="caution">
    <text evidence="2">The sequence shown here is derived from an EMBL/GenBank/DDBJ whole genome shotgun (WGS) entry which is preliminary data.</text>
</comment>
<sequence length="288" mass="34590">MDDTNLSIVKVDNIKKFWLSFTTWFEDELPGTGILKAYYEDYDNWNGGIYYLGIDFEKEYRLHYGIDYSDILKLEVPQMEDIKMFIELAFHEWVIFEKRYDFTVMVNKRLSRFSIPYRLQNGRLIQEGYKTSYYLDKILNYSMFERKIRYSEEMITSREYLDKKSALDYIIDALQFILSVQDSEKVILKYKLAAKSVNEDENSKVYAVVKAEIEEIMKISNEYFDIRHNEYLNKAKQAREPIQDLAFIEYLYNRAYALLYLLRIKTDTDKLINFKKDCDNHTSVDQDV</sequence>
<protein>
    <submittedName>
        <fullName evidence="2">Uncharacterized protein</fullName>
    </submittedName>
</protein>
<evidence type="ECO:0000313" key="3">
    <source>
        <dbReference type="Proteomes" id="UP000283738"/>
    </source>
</evidence>
<organism evidence="2 4">
    <name type="scientific">Roseburia inulinivorans</name>
    <dbReference type="NCBI Taxonomy" id="360807"/>
    <lineage>
        <taxon>Bacteria</taxon>
        <taxon>Bacillati</taxon>
        <taxon>Bacillota</taxon>
        <taxon>Clostridia</taxon>
        <taxon>Lachnospirales</taxon>
        <taxon>Lachnospiraceae</taxon>
        <taxon>Roseburia</taxon>
    </lineage>
</organism>
<evidence type="ECO:0000313" key="4">
    <source>
        <dbReference type="Proteomes" id="UP000285820"/>
    </source>
</evidence>
<dbReference type="Proteomes" id="UP000283738">
    <property type="component" value="Unassembled WGS sequence"/>
</dbReference>